<keyword evidence="4" id="KW-1185">Reference proteome</keyword>
<feature type="compositionally biased region" description="Polar residues" evidence="2">
    <location>
        <begin position="493"/>
        <end position="510"/>
    </location>
</feature>
<evidence type="ECO:0000313" key="3">
    <source>
        <dbReference type="Ensembl" id="ENSCSRP00000005029.1"/>
    </source>
</evidence>
<organism evidence="3 4">
    <name type="scientific">Chelydra serpentina</name>
    <name type="common">Snapping turtle</name>
    <name type="synonym">Testudo serpentina</name>
    <dbReference type="NCBI Taxonomy" id="8475"/>
    <lineage>
        <taxon>Eukaryota</taxon>
        <taxon>Metazoa</taxon>
        <taxon>Chordata</taxon>
        <taxon>Craniata</taxon>
        <taxon>Vertebrata</taxon>
        <taxon>Euteleostomi</taxon>
        <taxon>Archelosauria</taxon>
        <taxon>Testudinata</taxon>
        <taxon>Testudines</taxon>
        <taxon>Cryptodira</taxon>
        <taxon>Durocryptodira</taxon>
        <taxon>Americhelydia</taxon>
        <taxon>Chelydroidea</taxon>
        <taxon>Chelydridae</taxon>
        <taxon>Chelydra</taxon>
    </lineage>
</organism>
<comment type="similarity">
    <text evidence="1">Belongs to the round spermatid basic protein 1 family.</text>
</comment>
<dbReference type="Ensembl" id="ENSCSRT00000005190.1">
    <property type="protein sequence ID" value="ENSCSRP00000005029.1"/>
    <property type="gene ID" value="ENSCSRG00000003739.1"/>
</dbReference>
<reference evidence="3" key="2">
    <citation type="submission" date="2025-09" db="UniProtKB">
        <authorList>
            <consortium name="Ensembl"/>
        </authorList>
    </citation>
    <scope>IDENTIFICATION</scope>
</reference>
<feature type="region of interest" description="Disordered" evidence="2">
    <location>
        <begin position="567"/>
        <end position="587"/>
    </location>
</feature>
<dbReference type="PANTHER" id="PTHR13354">
    <property type="entry name" value="ROUND SPERMATID BASIC PROTEIN 1"/>
    <property type="match status" value="1"/>
</dbReference>
<evidence type="ECO:0000313" key="4">
    <source>
        <dbReference type="Proteomes" id="UP000694403"/>
    </source>
</evidence>
<proteinExistence type="inferred from homology"/>
<evidence type="ECO:0000256" key="1">
    <source>
        <dbReference type="ARBA" id="ARBA00010560"/>
    </source>
</evidence>
<name>A0A8C3RU81_CHESE</name>
<dbReference type="Proteomes" id="UP000694403">
    <property type="component" value="Unplaced"/>
</dbReference>
<evidence type="ECO:0000256" key="2">
    <source>
        <dbReference type="SAM" id="MobiDB-lite"/>
    </source>
</evidence>
<dbReference type="PANTHER" id="PTHR13354:SF8">
    <property type="entry name" value="LYSINE-SPECIFIC DEMETHYLASE 9"/>
    <property type="match status" value="1"/>
</dbReference>
<dbReference type="InterPro" id="IPR026306">
    <property type="entry name" value="RSBN1/Dpy-2/CEP530"/>
</dbReference>
<protein>
    <submittedName>
        <fullName evidence="3">Round spermatid basic protein 1</fullName>
    </submittedName>
</protein>
<sequence>VINSTNMKPANSFQKKIVLGKTPDENGKTQRAEGLIMKKIKKKKKKKHREDMRGKRLKMYNKEVQTVCAGLTRISKEILTQGQSDNSEVNKESFRYLKDEQLCRLNLGMQEYRVPQGVQTPFMTHQEHSVRSSFLKTGTKFSNFIHEEHQSNGGALVLHAYMDELSFLSPVEMERFAEEFLALSFSENEKNAAYYALAIVHGAAAYLPDFLDYFAFNFPSTPVKMEILGKKDIETTTISNFHTQVNRTYCCGTYRAGPMRQISLVGAVDEEVGDYFPEFLDMLEESPFLRMTLPWGTLSSLQLQCRSQSDDGPIMWVRPGEQMIPTADMPKSPFKRRRSMNEIKNLQYLPRTSEPREVLFEDRTRAHADHVGQGFDWQSTAAVGVLKAVQFGEWSVQPRITKDVVCFHAEDFTDVVQRLQLDLHEPPVSQCVQWVDEAKLNQMRREGIRYARIQLCDNDIYFIPRNVIHQFKTVSAVCSLAWHIRLKQYHPVGQSSQKAESNSNMNSTIPEKTESEGEPQCESVKTESEEPGVEMHLTTGAAPSSSSSISSILGLVLQPDQVAQPLPVFKLESDQQHNPQDHTASSV</sequence>
<reference evidence="3" key="1">
    <citation type="submission" date="2025-08" db="UniProtKB">
        <authorList>
            <consortium name="Ensembl"/>
        </authorList>
    </citation>
    <scope>IDENTIFICATION</scope>
</reference>
<dbReference type="GO" id="GO:0005634">
    <property type="term" value="C:nucleus"/>
    <property type="evidence" value="ECO:0007669"/>
    <property type="project" value="InterPro"/>
</dbReference>
<accession>A0A8C3RU81</accession>
<feature type="compositionally biased region" description="Polar residues" evidence="2">
    <location>
        <begin position="576"/>
        <end position="587"/>
    </location>
</feature>
<dbReference type="AlphaFoldDB" id="A0A8C3RU81"/>
<feature type="region of interest" description="Disordered" evidence="2">
    <location>
        <begin position="493"/>
        <end position="547"/>
    </location>
</feature>